<evidence type="ECO:0000256" key="2">
    <source>
        <dbReference type="ARBA" id="ARBA00022980"/>
    </source>
</evidence>
<dbReference type="GO" id="GO:0003735">
    <property type="term" value="F:structural constituent of ribosome"/>
    <property type="evidence" value="ECO:0007669"/>
    <property type="project" value="InterPro"/>
</dbReference>
<dbReference type="Proteomes" id="UP000238479">
    <property type="component" value="Chromosome 6"/>
</dbReference>
<dbReference type="AlphaFoldDB" id="A0A2P6PQ52"/>
<proteinExistence type="inferred from homology"/>
<keyword evidence="4" id="KW-0812">Transmembrane</keyword>
<dbReference type="GO" id="GO:0005840">
    <property type="term" value="C:ribosome"/>
    <property type="evidence" value="ECO:0007669"/>
    <property type="project" value="UniProtKB-KW"/>
</dbReference>
<reference evidence="5 6" key="1">
    <citation type="journal article" date="2018" name="Nat. Genet.">
        <title>The Rosa genome provides new insights in the design of modern roses.</title>
        <authorList>
            <person name="Bendahmane M."/>
        </authorList>
    </citation>
    <scope>NUCLEOTIDE SEQUENCE [LARGE SCALE GENOMIC DNA]</scope>
    <source>
        <strain evidence="6">cv. Old Blush</strain>
    </source>
</reference>
<dbReference type="EMBL" id="PDCK01000044">
    <property type="protein sequence ID" value="PRQ24058.1"/>
    <property type="molecule type" value="Genomic_DNA"/>
</dbReference>
<dbReference type="SUPFAM" id="SSF50193">
    <property type="entry name" value="Ribosomal protein L14"/>
    <property type="match status" value="1"/>
</dbReference>
<protein>
    <submittedName>
        <fullName evidence="5">Putative ribosomal protein L14P</fullName>
    </submittedName>
</protein>
<dbReference type="InterPro" id="IPR000218">
    <property type="entry name" value="Ribosomal_uL14"/>
</dbReference>
<comment type="similarity">
    <text evidence="1">Belongs to the universal ribosomal protein uL14 family.</text>
</comment>
<dbReference type="InterPro" id="IPR036853">
    <property type="entry name" value="Ribosomal_uL14_sf"/>
</dbReference>
<dbReference type="Gramene" id="PRQ24058">
    <property type="protein sequence ID" value="PRQ24058"/>
    <property type="gene ID" value="RchiOBHm_Chr6g0268221"/>
</dbReference>
<evidence type="ECO:0000256" key="3">
    <source>
        <dbReference type="ARBA" id="ARBA00023274"/>
    </source>
</evidence>
<dbReference type="Pfam" id="PF00238">
    <property type="entry name" value="Ribosomal_L14"/>
    <property type="match status" value="1"/>
</dbReference>
<keyword evidence="6" id="KW-1185">Reference proteome</keyword>
<evidence type="ECO:0000256" key="1">
    <source>
        <dbReference type="ARBA" id="ARBA00010745"/>
    </source>
</evidence>
<feature type="transmembrane region" description="Helical" evidence="4">
    <location>
        <begin position="64"/>
        <end position="91"/>
    </location>
</feature>
<keyword evidence="4" id="KW-0472">Membrane</keyword>
<gene>
    <name evidence="5" type="ORF">RchiOBHm_Chr6g0268221</name>
</gene>
<dbReference type="GO" id="GO:0006412">
    <property type="term" value="P:translation"/>
    <property type="evidence" value="ECO:0007669"/>
    <property type="project" value="InterPro"/>
</dbReference>
<keyword evidence="2 5" id="KW-0689">Ribosomal protein</keyword>
<evidence type="ECO:0000313" key="5">
    <source>
        <dbReference type="EMBL" id="PRQ24058.1"/>
    </source>
</evidence>
<dbReference type="STRING" id="74649.A0A2P6PQ52"/>
<name>A0A2P6PQ52_ROSCH</name>
<organism evidence="5 6">
    <name type="scientific">Rosa chinensis</name>
    <name type="common">China rose</name>
    <dbReference type="NCBI Taxonomy" id="74649"/>
    <lineage>
        <taxon>Eukaryota</taxon>
        <taxon>Viridiplantae</taxon>
        <taxon>Streptophyta</taxon>
        <taxon>Embryophyta</taxon>
        <taxon>Tracheophyta</taxon>
        <taxon>Spermatophyta</taxon>
        <taxon>Magnoliopsida</taxon>
        <taxon>eudicotyledons</taxon>
        <taxon>Gunneridae</taxon>
        <taxon>Pentapetalae</taxon>
        <taxon>rosids</taxon>
        <taxon>fabids</taxon>
        <taxon>Rosales</taxon>
        <taxon>Rosaceae</taxon>
        <taxon>Rosoideae</taxon>
        <taxon>Rosoideae incertae sedis</taxon>
        <taxon>Rosa</taxon>
    </lineage>
</organism>
<accession>A0A2P6PQ52</accession>
<evidence type="ECO:0000256" key="4">
    <source>
        <dbReference type="SAM" id="Phobius"/>
    </source>
</evidence>
<comment type="caution">
    <text evidence="5">The sequence shown here is derived from an EMBL/GenBank/DDBJ whole genome shotgun (WGS) entry which is preliminary data.</text>
</comment>
<dbReference type="Gene3D" id="2.40.150.20">
    <property type="entry name" value="Ribosomal protein L14"/>
    <property type="match status" value="1"/>
</dbReference>
<dbReference type="GO" id="GO:1990904">
    <property type="term" value="C:ribonucleoprotein complex"/>
    <property type="evidence" value="ECO:0007669"/>
    <property type="project" value="UniProtKB-KW"/>
</dbReference>
<evidence type="ECO:0000313" key="6">
    <source>
        <dbReference type="Proteomes" id="UP000238479"/>
    </source>
</evidence>
<sequence length="134" mass="15725">MTKRTKPRSPERTEFRYFEDNAGVIVNHKGETKGSVITGLIGKECADQSLTQNCRCYQCYHLRVIVVVFDFSYMFPVLLCYLGRPYLLILYCDGSSQLCLNFDFRHFENFVLFQFCQFLKLELCFILAWLVQAC</sequence>
<keyword evidence="4" id="KW-1133">Transmembrane helix</keyword>
<feature type="transmembrane region" description="Helical" evidence="4">
    <location>
        <begin position="111"/>
        <end position="131"/>
    </location>
</feature>
<keyword evidence="3" id="KW-0687">Ribonucleoprotein</keyword>